<dbReference type="InterPro" id="IPR014043">
    <property type="entry name" value="Acyl_transferase_dom"/>
</dbReference>
<protein>
    <submittedName>
        <fullName evidence="2">Polyketide biosynthesis malonyl CoA-acyl carrier protein transacylase PksC</fullName>
        <ecNumber evidence="2">2.3.1.39</ecNumber>
    </submittedName>
</protein>
<evidence type="ECO:0000313" key="2">
    <source>
        <dbReference type="EMBL" id="GFK92977.1"/>
    </source>
</evidence>
<dbReference type="InterPro" id="IPR050858">
    <property type="entry name" value="Mal-CoA-ACP_Trans/PKS_FabD"/>
</dbReference>
<dbReference type="Proteomes" id="UP000494245">
    <property type="component" value="Unassembled WGS sequence"/>
</dbReference>
<dbReference type="Gene3D" id="3.30.70.250">
    <property type="entry name" value="Malonyl-CoA ACP transacylase, ACP-binding"/>
    <property type="match status" value="1"/>
</dbReference>
<comment type="caution">
    <text evidence="2">The sequence shown here is derived from an EMBL/GenBank/DDBJ whole genome shotgun (WGS) entry which is preliminary data.</text>
</comment>
<gene>
    <name evidence="2" type="primary">pksC</name>
    <name evidence="2" type="ORF">NNJEOMEG_00805</name>
</gene>
<evidence type="ECO:0000259" key="1">
    <source>
        <dbReference type="SMART" id="SM00827"/>
    </source>
</evidence>
<organism evidence="2 3">
    <name type="scientific">Fundidesulfovibrio magnetotacticus</name>
    <dbReference type="NCBI Taxonomy" id="2730080"/>
    <lineage>
        <taxon>Bacteria</taxon>
        <taxon>Pseudomonadati</taxon>
        <taxon>Thermodesulfobacteriota</taxon>
        <taxon>Desulfovibrionia</taxon>
        <taxon>Desulfovibrionales</taxon>
        <taxon>Desulfovibrionaceae</taxon>
        <taxon>Fundidesulfovibrio</taxon>
    </lineage>
</organism>
<sequence length="312" mass="32672">MAAFAVLCSGQGRQTPNLIARASGSPGAARLLDAVRPHLPAGLREAPGDVDPDLLFLDAIAQPLICLYQLMAWETLAPSMPRPDLLAGYSLGEFNACALAGCFAPGQALDLAARRAREMDQAAAGTPSGLMAVLGLSPETAARVAGQCRGSLAIVVGPDHVVAGVGRERFEELSRAFAAAGATRVEPLPVPLASHTPFLAQASARFGEALRQTMPTPPAVPVLSGVSAEAQWDPAPIARALAAQISTTIRWDLCMETMLSRGCRVFLELGPGRDLSHMILARDPGAAARSLDEFHDISAASAWVAKELSRQE</sequence>
<dbReference type="InterPro" id="IPR001227">
    <property type="entry name" value="Ac_transferase_dom_sf"/>
</dbReference>
<reference evidence="2 3" key="2">
    <citation type="submission" date="2020-05" db="EMBL/GenBank/DDBJ databases">
        <title>Draft genome sequence of Desulfovibrio sp. strainFSS-1.</title>
        <authorList>
            <person name="Shimoshige H."/>
            <person name="Kobayashi H."/>
            <person name="Maekawa T."/>
        </authorList>
    </citation>
    <scope>NUCLEOTIDE SEQUENCE [LARGE SCALE GENOMIC DNA]</scope>
    <source>
        <strain evidence="2 3">SIID29052-01</strain>
    </source>
</reference>
<dbReference type="GO" id="GO:0005829">
    <property type="term" value="C:cytosol"/>
    <property type="evidence" value="ECO:0007669"/>
    <property type="project" value="TreeGrafter"/>
</dbReference>
<dbReference type="EC" id="2.3.1.39" evidence="2"/>
<keyword evidence="3" id="KW-1185">Reference proteome</keyword>
<dbReference type="Gene3D" id="3.40.366.10">
    <property type="entry name" value="Malonyl-Coenzyme A Acyl Carrier Protein, domain 2"/>
    <property type="match status" value="1"/>
</dbReference>
<dbReference type="AlphaFoldDB" id="A0A6V8LTL0"/>
<dbReference type="RefSeq" id="WP_173081541.1">
    <property type="nucleotide sequence ID" value="NZ_BLTE01000002.1"/>
</dbReference>
<feature type="domain" description="Malonyl-CoA:ACP transacylase (MAT)" evidence="1">
    <location>
        <begin position="7"/>
        <end position="307"/>
    </location>
</feature>
<dbReference type="SUPFAM" id="SSF52151">
    <property type="entry name" value="FabD/lysophospholipase-like"/>
    <property type="match status" value="1"/>
</dbReference>
<dbReference type="SMART" id="SM00827">
    <property type="entry name" value="PKS_AT"/>
    <property type="match status" value="1"/>
</dbReference>
<keyword evidence="2" id="KW-0808">Transferase</keyword>
<keyword evidence="2" id="KW-0012">Acyltransferase</keyword>
<dbReference type="GO" id="GO:0006633">
    <property type="term" value="P:fatty acid biosynthetic process"/>
    <property type="evidence" value="ECO:0007669"/>
    <property type="project" value="TreeGrafter"/>
</dbReference>
<name>A0A6V8LTL0_9BACT</name>
<dbReference type="PANTHER" id="PTHR42681:SF6">
    <property type="entry name" value="BLL0263 PROTEIN"/>
    <property type="match status" value="1"/>
</dbReference>
<dbReference type="EMBL" id="BLTE01000002">
    <property type="protein sequence ID" value="GFK92977.1"/>
    <property type="molecule type" value="Genomic_DNA"/>
</dbReference>
<dbReference type="InterPro" id="IPR016035">
    <property type="entry name" value="Acyl_Trfase/lysoPLipase"/>
</dbReference>
<proteinExistence type="predicted"/>
<evidence type="ECO:0000313" key="3">
    <source>
        <dbReference type="Proteomes" id="UP000494245"/>
    </source>
</evidence>
<dbReference type="Pfam" id="PF00698">
    <property type="entry name" value="Acyl_transf_1"/>
    <property type="match status" value="1"/>
</dbReference>
<reference evidence="2 3" key="1">
    <citation type="submission" date="2020-04" db="EMBL/GenBank/DDBJ databases">
        <authorList>
            <consortium name="Desulfovibrio sp. FSS-1 genome sequencing consortium"/>
            <person name="Shimoshige H."/>
            <person name="Kobayashi H."/>
            <person name="Maekawa T."/>
        </authorList>
    </citation>
    <scope>NUCLEOTIDE SEQUENCE [LARGE SCALE GENOMIC DNA]</scope>
    <source>
        <strain evidence="2 3">SIID29052-01</strain>
    </source>
</reference>
<accession>A0A6V8LTL0</accession>
<dbReference type="GO" id="GO:0004314">
    <property type="term" value="F:[acyl-carrier-protein] S-malonyltransferase activity"/>
    <property type="evidence" value="ECO:0007669"/>
    <property type="project" value="UniProtKB-EC"/>
</dbReference>
<dbReference type="PANTHER" id="PTHR42681">
    <property type="entry name" value="MALONYL-COA-ACYL CARRIER PROTEIN TRANSACYLASE, MITOCHONDRIAL"/>
    <property type="match status" value="1"/>
</dbReference>